<dbReference type="OMA" id="YVEKPNM"/>
<evidence type="ECO:0000313" key="3">
    <source>
        <dbReference type="EMBL" id="ERN10128.1"/>
    </source>
</evidence>
<gene>
    <name evidence="3" type="ORF">AMTR_s00169p00040350</name>
</gene>
<protein>
    <recommendedName>
        <fullName evidence="2">Single-stranded DNA binding protein Ssb-like OB fold domain-containing protein</fullName>
    </recommendedName>
</protein>
<evidence type="ECO:0000259" key="2">
    <source>
        <dbReference type="Pfam" id="PF21473"/>
    </source>
</evidence>
<keyword evidence="4" id="KW-1185">Reference proteome</keyword>
<evidence type="ECO:0000256" key="1">
    <source>
        <dbReference type="ARBA" id="ARBA00023125"/>
    </source>
</evidence>
<proteinExistence type="predicted"/>
<dbReference type="GO" id="GO:0070876">
    <property type="term" value="C:SOSS complex"/>
    <property type="evidence" value="ECO:0000318"/>
    <property type="project" value="GO_Central"/>
</dbReference>
<dbReference type="KEGG" id="atr:105420976"/>
<keyword evidence="1" id="KW-0238">DNA-binding</keyword>
<dbReference type="GO" id="GO:0000724">
    <property type="term" value="P:double-strand break repair via homologous recombination"/>
    <property type="evidence" value="ECO:0000318"/>
    <property type="project" value="GO_Central"/>
</dbReference>
<feature type="domain" description="Single-stranded DNA binding protein Ssb-like OB fold" evidence="2">
    <location>
        <begin position="29"/>
        <end position="91"/>
    </location>
</feature>
<dbReference type="Proteomes" id="UP000017836">
    <property type="component" value="Unassembled WGS sequence"/>
</dbReference>
<dbReference type="HOGENOM" id="CLU_102724_1_1_1"/>
<dbReference type="SUPFAM" id="SSF50249">
    <property type="entry name" value="Nucleic acid-binding proteins"/>
    <property type="match status" value="1"/>
</dbReference>
<dbReference type="Gramene" id="ERN10128">
    <property type="protein sequence ID" value="ERN10128"/>
    <property type="gene ID" value="AMTR_s00169p00040350"/>
</dbReference>
<evidence type="ECO:0000313" key="4">
    <source>
        <dbReference type="Proteomes" id="UP000017836"/>
    </source>
</evidence>
<dbReference type="InterPro" id="IPR051231">
    <property type="entry name" value="SOSS-B"/>
</dbReference>
<dbReference type="InterPro" id="IPR012340">
    <property type="entry name" value="NA-bd_OB-fold"/>
</dbReference>
<name>W1PPZ1_AMBTC</name>
<dbReference type="AlphaFoldDB" id="W1PPZ1"/>
<dbReference type="Gene3D" id="2.40.50.140">
    <property type="entry name" value="Nucleic acid-binding proteins"/>
    <property type="match status" value="1"/>
</dbReference>
<dbReference type="PANTHER" id="PTHR13356:SF0">
    <property type="entry name" value="SOSS COMPLEX SUBUNIT B HOMOLOG"/>
    <property type="match status" value="1"/>
</dbReference>
<dbReference type="Pfam" id="PF21473">
    <property type="entry name" value="OB_Ssb-like"/>
    <property type="match status" value="1"/>
</dbReference>
<dbReference type="eggNOG" id="KOG3416">
    <property type="taxonomic scope" value="Eukaryota"/>
</dbReference>
<dbReference type="EMBL" id="KI392972">
    <property type="protein sequence ID" value="ERN10128.1"/>
    <property type="molecule type" value="Genomic_DNA"/>
</dbReference>
<dbReference type="InterPro" id="IPR048970">
    <property type="entry name" value="OB_Ssb-like"/>
</dbReference>
<dbReference type="FunFam" id="2.40.50.140:FF:000072">
    <property type="entry name" value="SOSS complex subunit B2"/>
    <property type="match status" value="1"/>
</dbReference>
<dbReference type="GO" id="GO:0003677">
    <property type="term" value="F:DNA binding"/>
    <property type="evidence" value="ECO:0000318"/>
    <property type="project" value="GO_Central"/>
</dbReference>
<dbReference type="GO" id="GO:0010212">
    <property type="term" value="P:response to ionizing radiation"/>
    <property type="evidence" value="ECO:0000318"/>
    <property type="project" value="GO_Central"/>
</dbReference>
<dbReference type="PANTHER" id="PTHR13356">
    <property type="entry name" value="OB FOLD NUCLEIC ACID BINDING PROTEIN-RELATED"/>
    <property type="match status" value="1"/>
</dbReference>
<dbReference type="OrthoDB" id="295715at2759"/>
<accession>W1PPZ1</accession>
<organism evidence="3 4">
    <name type="scientific">Amborella trichopoda</name>
    <dbReference type="NCBI Taxonomy" id="13333"/>
    <lineage>
        <taxon>Eukaryota</taxon>
        <taxon>Viridiplantae</taxon>
        <taxon>Streptophyta</taxon>
        <taxon>Embryophyta</taxon>
        <taxon>Tracheophyta</taxon>
        <taxon>Spermatophyta</taxon>
        <taxon>Magnoliopsida</taxon>
        <taxon>Amborellales</taxon>
        <taxon>Amborellaceae</taxon>
        <taxon>Amborella</taxon>
    </lineage>
</organism>
<dbReference type="GO" id="GO:0005694">
    <property type="term" value="C:chromosome"/>
    <property type="evidence" value="ECO:0007669"/>
    <property type="project" value="UniProtKB-ARBA"/>
</dbReference>
<sequence length="121" mass="13298">MLFIKDLVPTASNSVNTRFIVLNKYNMGKDTGPQRTCLALVADETAAVNFQLWGSECDAIQAGDIIRLHNGIFSYHRGKLVLRAGKKGKIEKVGEFTMLFVESPNMSEMAAPAVVKAIRDP</sequence>
<reference evidence="4" key="1">
    <citation type="journal article" date="2013" name="Science">
        <title>The Amborella genome and the evolution of flowering plants.</title>
        <authorList>
            <consortium name="Amborella Genome Project"/>
        </authorList>
    </citation>
    <scope>NUCLEOTIDE SEQUENCE [LARGE SCALE GENOMIC DNA]</scope>
</reference>
<dbReference type="STRING" id="13333.W1PPZ1"/>
<dbReference type="GO" id="GO:0044818">
    <property type="term" value="P:mitotic G2/M transition checkpoint"/>
    <property type="evidence" value="ECO:0000318"/>
    <property type="project" value="GO_Central"/>
</dbReference>